<feature type="non-terminal residue" evidence="2">
    <location>
        <position position="1"/>
    </location>
</feature>
<dbReference type="InterPro" id="IPR005162">
    <property type="entry name" value="Retrotrans_gag_dom"/>
</dbReference>
<protein>
    <submittedName>
        <fullName evidence="2">Putative retrotransposon gag protein</fullName>
    </submittedName>
</protein>
<evidence type="ECO:0000313" key="2">
    <source>
        <dbReference type="EMBL" id="JAR93007.1"/>
    </source>
</evidence>
<organism evidence="2">
    <name type="scientific">Ixodes ricinus</name>
    <name type="common">Common tick</name>
    <name type="synonym">Acarus ricinus</name>
    <dbReference type="NCBI Taxonomy" id="34613"/>
    <lineage>
        <taxon>Eukaryota</taxon>
        <taxon>Metazoa</taxon>
        <taxon>Ecdysozoa</taxon>
        <taxon>Arthropoda</taxon>
        <taxon>Chelicerata</taxon>
        <taxon>Arachnida</taxon>
        <taxon>Acari</taxon>
        <taxon>Parasitiformes</taxon>
        <taxon>Ixodida</taxon>
        <taxon>Ixodoidea</taxon>
        <taxon>Ixodidae</taxon>
        <taxon>Ixodinae</taxon>
        <taxon>Ixodes</taxon>
    </lineage>
</organism>
<reference evidence="2" key="1">
    <citation type="journal article" date="2018" name="PLoS Negl. Trop. Dis.">
        <title>Sialome diversity of ticks revealed by RNAseq of single tick salivary glands.</title>
        <authorList>
            <person name="Perner J."/>
            <person name="Kropackova S."/>
            <person name="Kopacek P."/>
            <person name="Ribeiro J.M."/>
        </authorList>
    </citation>
    <scope>NUCLEOTIDE SEQUENCE</scope>
    <source>
        <strain evidence="2">Siblings of single egg batch collected in Ceske Budejovice</strain>
        <tissue evidence="2">Salivary glands</tissue>
    </source>
</reference>
<dbReference type="AlphaFoldDB" id="A0A147BQH4"/>
<dbReference type="EMBL" id="GEGO01002397">
    <property type="protein sequence ID" value="JAR93007.1"/>
    <property type="molecule type" value="Transcribed_RNA"/>
</dbReference>
<accession>A0A147BQH4</accession>
<sequence length="124" mass="14177">IADFLGELDVYKAASGASESLVISRMLPLALQSSAACWLRLQLKFTSLAEFERQFRAEFVPPGYELQILRELESQTQHPNESLVQYVCALQELTRRAQPNAFESEIIARVLRQCHPKYHVYLHG</sequence>
<evidence type="ECO:0000259" key="1">
    <source>
        <dbReference type="Pfam" id="PF03732"/>
    </source>
</evidence>
<name>A0A147BQH4_IXORI</name>
<feature type="domain" description="Retrotransposon gag" evidence="1">
    <location>
        <begin position="45"/>
        <end position="107"/>
    </location>
</feature>
<dbReference type="Pfam" id="PF03732">
    <property type="entry name" value="Retrotrans_gag"/>
    <property type="match status" value="1"/>
</dbReference>
<feature type="non-terminal residue" evidence="2">
    <location>
        <position position="124"/>
    </location>
</feature>
<proteinExistence type="predicted"/>